<evidence type="ECO:0000256" key="3">
    <source>
        <dbReference type="ARBA" id="ARBA00035112"/>
    </source>
</evidence>
<name>A0ABP1DJ81_9APHY</name>
<evidence type="ECO:0000313" key="6">
    <source>
        <dbReference type="Proteomes" id="UP001497453"/>
    </source>
</evidence>
<evidence type="ECO:0000256" key="4">
    <source>
        <dbReference type="SAM" id="Phobius"/>
    </source>
</evidence>
<comment type="pathway">
    <text evidence="1">Mycotoxin biosynthesis.</text>
</comment>
<protein>
    <submittedName>
        <fullName evidence="5">Uncharacterized protein</fullName>
    </submittedName>
</protein>
<dbReference type="PANTHER" id="PTHR33365">
    <property type="entry name" value="YALI0B05434P"/>
    <property type="match status" value="1"/>
</dbReference>
<dbReference type="Pfam" id="PF11807">
    <property type="entry name" value="UstYa"/>
    <property type="match status" value="1"/>
</dbReference>
<dbReference type="EMBL" id="OZ037947">
    <property type="protein sequence ID" value="CAL1707890.1"/>
    <property type="molecule type" value="Genomic_DNA"/>
</dbReference>
<proteinExistence type="inferred from homology"/>
<keyword evidence="2" id="KW-0560">Oxidoreductase</keyword>
<reference evidence="6" key="1">
    <citation type="submission" date="2024-04" db="EMBL/GenBank/DDBJ databases">
        <authorList>
            <person name="Shaw F."/>
            <person name="Minotto A."/>
        </authorList>
    </citation>
    <scope>NUCLEOTIDE SEQUENCE [LARGE SCALE GENOMIC DNA]</scope>
</reference>
<accession>A0ABP1DJ81</accession>
<keyword evidence="4" id="KW-0472">Membrane</keyword>
<dbReference type="InterPro" id="IPR021765">
    <property type="entry name" value="UstYa-like"/>
</dbReference>
<evidence type="ECO:0000256" key="2">
    <source>
        <dbReference type="ARBA" id="ARBA00023002"/>
    </source>
</evidence>
<evidence type="ECO:0000256" key="1">
    <source>
        <dbReference type="ARBA" id="ARBA00004685"/>
    </source>
</evidence>
<dbReference type="PANTHER" id="PTHR33365:SF11">
    <property type="entry name" value="TAT PATHWAY SIGNAL SEQUENCE"/>
    <property type="match status" value="1"/>
</dbReference>
<keyword evidence="4" id="KW-1133">Transmembrane helix</keyword>
<evidence type="ECO:0000313" key="5">
    <source>
        <dbReference type="EMBL" id="CAL1707890.1"/>
    </source>
</evidence>
<keyword evidence="6" id="KW-1185">Reference proteome</keyword>
<comment type="similarity">
    <text evidence="3">Belongs to the ustYa family.</text>
</comment>
<sequence length="225" mass="25977">MITRSSGELTEQTLLVPFCPFHLDSYLHAPFSIATMDVNLARRLKWLPLTLLCVVMVGLSIPLSFWSTSRIRSCTTCSQSHWSIPELDNVVMHFVRRSTAFELNSPAWSNMLPSGGHLIYQGHSDGTVSVHTLAIFHQLLCVDVIRLAYVEESRDPQSPLARHCFNYLRESLLCQMDMREEQIPDIPLSNGFDKMCLDWEAVWSEAERNYQEYQEYIHRTDPRNI</sequence>
<feature type="transmembrane region" description="Helical" evidence="4">
    <location>
        <begin position="46"/>
        <end position="66"/>
    </location>
</feature>
<dbReference type="Proteomes" id="UP001497453">
    <property type="component" value="Chromosome 4"/>
</dbReference>
<keyword evidence="4" id="KW-0812">Transmembrane</keyword>
<organism evidence="5 6">
    <name type="scientific">Somion occarium</name>
    <dbReference type="NCBI Taxonomy" id="3059160"/>
    <lineage>
        <taxon>Eukaryota</taxon>
        <taxon>Fungi</taxon>
        <taxon>Dikarya</taxon>
        <taxon>Basidiomycota</taxon>
        <taxon>Agaricomycotina</taxon>
        <taxon>Agaricomycetes</taxon>
        <taxon>Polyporales</taxon>
        <taxon>Cerrenaceae</taxon>
        <taxon>Somion</taxon>
    </lineage>
</organism>
<gene>
    <name evidence="5" type="ORF">GFSPODELE1_LOCUS6583</name>
</gene>